<evidence type="ECO:0000313" key="4">
    <source>
        <dbReference type="EMBL" id="ORX82172.1"/>
    </source>
</evidence>
<reference evidence="4 5" key="2">
    <citation type="submission" date="2016-08" db="EMBL/GenBank/DDBJ databases">
        <title>Pervasive Adenine N6-methylation of Active Genes in Fungi.</title>
        <authorList>
            <consortium name="DOE Joint Genome Institute"/>
            <person name="Mondo S.J."/>
            <person name="Dannebaum R.O."/>
            <person name="Kuo R.C."/>
            <person name="Labutti K."/>
            <person name="Haridas S."/>
            <person name="Kuo A."/>
            <person name="Salamov A."/>
            <person name="Ahrendt S.R."/>
            <person name="Lipzen A."/>
            <person name="Sullivan W."/>
            <person name="Andreopoulos W.B."/>
            <person name="Clum A."/>
            <person name="Lindquist E."/>
            <person name="Daum C."/>
            <person name="Ramamoorthy G.K."/>
            <person name="Gryganskyi A."/>
            <person name="Culley D."/>
            <person name="Magnuson J.K."/>
            <person name="James T.Y."/>
            <person name="O'Malley M.A."/>
            <person name="Stajich J.E."/>
            <person name="Spatafora J.W."/>
            <person name="Visel A."/>
            <person name="Grigoriev I.V."/>
        </authorList>
    </citation>
    <scope>NUCLEOTIDE SEQUENCE [LARGE SCALE GENOMIC DNA]</scope>
    <source>
        <strain evidence="4 5">S4</strain>
    </source>
</reference>
<protein>
    <submittedName>
        <fullName evidence="4">Ankyrin</fullName>
    </submittedName>
</protein>
<dbReference type="Pfam" id="PF13857">
    <property type="entry name" value="Ank_5"/>
    <property type="match status" value="1"/>
</dbReference>
<dbReference type="InterPro" id="IPR036770">
    <property type="entry name" value="Ankyrin_rpt-contain_sf"/>
</dbReference>
<dbReference type="EMBL" id="MCFG01000101">
    <property type="protein sequence ID" value="ORX82172.1"/>
    <property type="molecule type" value="Genomic_DNA"/>
</dbReference>
<dbReference type="STRING" id="1754192.A0A1Y1X8W3"/>
<dbReference type="Pfam" id="PF12796">
    <property type="entry name" value="Ank_2"/>
    <property type="match status" value="1"/>
</dbReference>
<keyword evidence="5" id="KW-1185">Reference proteome</keyword>
<comment type="caution">
    <text evidence="4">The sequence shown here is derived from an EMBL/GenBank/DDBJ whole genome shotgun (WGS) entry which is preliminary data.</text>
</comment>
<keyword evidence="1" id="KW-0677">Repeat</keyword>
<dbReference type="OrthoDB" id="9995210at2759"/>
<dbReference type="PROSITE" id="PS50297">
    <property type="entry name" value="ANK_REP_REGION"/>
    <property type="match status" value="1"/>
</dbReference>
<dbReference type="PANTHER" id="PTHR24198">
    <property type="entry name" value="ANKYRIN REPEAT AND PROTEIN KINASE DOMAIN-CONTAINING PROTEIN"/>
    <property type="match status" value="1"/>
</dbReference>
<accession>A0A1Y1X8W3</accession>
<name>A0A1Y1X8W3_9FUNG</name>
<dbReference type="Gene3D" id="1.25.40.20">
    <property type="entry name" value="Ankyrin repeat-containing domain"/>
    <property type="match status" value="2"/>
</dbReference>
<dbReference type="PROSITE" id="PS50088">
    <property type="entry name" value="ANK_REPEAT"/>
    <property type="match status" value="1"/>
</dbReference>
<organism evidence="4 5">
    <name type="scientific">Anaeromyces robustus</name>
    <dbReference type="NCBI Taxonomy" id="1754192"/>
    <lineage>
        <taxon>Eukaryota</taxon>
        <taxon>Fungi</taxon>
        <taxon>Fungi incertae sedis</taxon>
        <taxon>Chytridiomycota</taxon>
        <taxon>Chytridiomycota incertae sedis</taxon>
        <taxon>Neocallimastigomycetes</taxon>
        <taxon>Neocallimastigales</taxon>
        <taxon>Neocallimastigaceae</taxon>
        <taxon>Anaeromyces</taxon>
    </lineage>
</organism>
<sequence>MDYDTFVTEFLSAIKNNDKKALTLLDENKSMIQEKLGENANLETMDNFINLLINVIVQIDKKKFDVVKNALKHRIMTTVYRHFQNSNAMIKAVESKNKNALKWLHSMNVSPYIQDENGLNILMHIVQSEKCYSYISAFISDKKCLNQEDNFGRTALFYAINNPPGFWRLVENGIDINHKDHDGNNILIYCCKINKLFHFKYLVDRKYMDVNATNNEGRTAAMYLAMNGSYSLYSSMTNRMYYTFEDLRIAHFDFNYINNQGESVLSVLLKYMYKSINPKKFDSYIHTLISLMLTDCDFNIPIDEDKNNALMVLLLVNDYESFNFIIKHRKNLDLKKQNKNGESVTSLVMKSKNTKLTRSIIDYPTFDIDYTDPTNGNNILMFAVITKPYLIPEILNKKPDFLHEINSKGENALIIACKANNYESVISLLNYPVHININCQDELDNTALHYAVECKNSIIVQELIKKGANDKIKNIEGKTPYDLANELGDENIIEALKCNLTPEIIQVIKNNNQSEALKGIEEYLYPCISIFEYTGINITEDMIEVEKSIFKKMEKEISFNSKNFLAMIRLTPSLLFGL</sequence>
<keyword evidence="2 3" id="KW-0040">ANK repeat</keyword>
<reference evidence="4 5" key="1">
    <citation type="submission" date="2016-08" db="EMBL/GenBank/DDBJ databases">
        <title>A Parts List for Fungal Cellulosomes Revealed by Comparative Genomics.</title>
        <authorList>
            <consortium name="DOE Joint Genome Institute"/>
            <person name="Haitjema C.H."/>
            <person name="Gilmore S.P."/>
            <person name="Henske J.K."/>
            <person name="Solomon K.V."/>
            <person name="De Groot R."/>
            <person name="Kuo A."/>
            <person name="Mondo S.J."/>
            <person name="Salamov A.A."/>
            <person name="Labutti K."/>
            <person name="Zhao Z."/>
            <person name="Chiniquy J."/>
            <person name="Barry K."/>
            <person name="Brewer H.M."/>
            <person name="Purvine S.O."/>
            <person name="Wright A.T."/>
            <person name="Boxma B."/>
            <person name="Van Alen T."/>
            <person name="Hackstein J.H."/>
            <person name="Baker S.E."/>
            <person name="Grigoriev I.V."/>
            <person name="O'Malley M.A."/>
        </authorList>
    </citation>
    <scope>NUCLEOTIDE SEQUENCE [LARGE SCALE GENOMIC DNA]</scope>
    <source>
        <strain evidence="4 5">S4</strain>
    </source>
</reference>
<proteinExistence type="predicted"/>
<dbReference type="PANTHER" id="PTHR24198:SF165">
    <property type="entry name" value="ANKYRIN REPEAT-CONTAINING PROTEIN-RELATED"/>
    <property type="match status" value="1"/>
</dbReference>
<evidence type="ECO:0000313" key="5">
    <source>
        <dbReference type="Proteomes" id="UP000193944"/>
    </source>
</evidence>
<gene>
    <name evidence="4" type="ORF">BCR32DRAFT_326958</name>
</gene>
<evidence type="ECO:0000256" key="1">
    <source>
        <dbReference type="ARBA" id="ARBA00022737"/>
    </source>
</evidence>
<dbReference type="Proteomes" id="UP000193944">
    <property type="component" value="Unassembled WGS sequence"/>
</dbReference>
<evidence type="ECO:0000256" key="3">
    <source>
        <dbReference type="PROSITE-ProRule" id="PRU00023"/>
    </source>
</evidence>
<dbReference type="InterPro" id="IPR002110">
    <property type="entry name" value="Ankyrin_rpt"/>
</dbReference>
<dbReference type="SMART" id="SM00248">
    <property type="entry name" value="ANK"/>
    <property type="match status" value="9"/>
</dbReference>
<evidence type="ECO:0000256" key="2">
    <source>
        <dbReference type="ARBA" id="ARBA00023043"/>
    </source>
</evidence>
<dbReference type="SUPFAM" id="SSF48403">
    <property type="entry name" value="Ankyrin repeat"/>
    <property type="match status" value="2"/>
</dbReference>
<feature type="repeat" description="ANK" evidence="3">
    <location>
        <begin position="443"/>
        <end position="475"/>
    </location>
</feature>
<dbReference type="AlphaFoldDB" id="A0A1Y1X8W3"/>